<dbReference type="InterPro" id="IPR011074">
    <property type="entry name" value="CRAL/TRIO_N_dom"/>
</dbReference>
<gene>
    <name evidence="2" type="ORF">BEMITA_LOCUS8429</name>
</gene>
<dbReference type="CDD" id="cd00170">
    <property type="entry name" value="SEC14"/>
    <property type="match status" value="1"/>
</dbReference>
<protein>
    <recommendedName>
        <fullName evidence="1">CRAL-TRIO domain-containing protein</fullName>
    </recommendedName>
</protein>
<name>A0A9P0AE36_BEMTA</name>
<evidence type="ECO:0000313" key="3">
    <source>
        <dbReference type="Proteomes" id="UP001152759"/>
    </source>
</evidence>
<evidence type="ECO:0000259" key="1">
    <source>
        <dbReference type="PROSITE" id="PS50191"/>
    </source>
</evidence>
<dbReference type="AlphaFoldDB" id="A0A9P0AE36"/>
<feature type="domain" description="CRAL-TRIO" evidence="1">
    <location>
        <begin position="88"/>
        <end position="250"/>
    </location>
</feature>
<sequence>MELEKWYKVSKEEEFKKNPQLDQNDIDTIREWMAKQQYFPEIPDHQIILFLRANHFSVERTKENIENYFTMRTIYTNFFSERIYSSEAMKTAREVIHTAFLEGTDDDGNRVFWCSLRDPNPALYNPVHCSRYLTMIFDADQLEKGSVKGYSVVMDSTGFVFGHGIKWNLGLVKQNVAYNQDGSNLPILRVYFINTNSVVENLVNMAKKIMSPELAKKVYVISTKNYSKIFDTIPKKIVPSDCGGDCGKTKEELSQETHKVVNKYADYFVLEEKLRVNDLKRAQKSKFANDVEGIQGSFKKLDLD</sequence>
<dbReference type="Gene3D" id="3.40.525.10">
    <property type="entry name" value="CRAL-TRIO lipid binding domain"/>
    <property type="match status" value="1"/>
</dbReference>
<reference evidence="2" key="1">
    <citation type="submission" date="2021-12" db="EMBL/GenBank/DDBJ databases">
        <authorList>
            <person name="King R."/>
        </authorList>
    </citation>
    <scope>NUCLEOTIDE SEQUENCE</scope>
</reference>
<dbReference type="SUPFAM" id="SSF52087">
    <property type="entry name" value="CRAL/TRIO domain"/>
    <property type="match status" value="1"/>
</dbReference>
<dbReference type="GO" id="GO:1902936">
    <property type="term" value="F:phosphatidylinositol bisphosphate binding"/>
    <property type="evidence" value="ECO:0007669"/>
    <property type="project" value="TreeGrafter"/>
</dbReference>
<organism evidence="2 3">
    <name type="scientific">Bemisia tabaci</name>
    <name type="common">Sweetpotato whitefly</name>
    <name type="synonym">Aleurodes tabaci</name>
    <dbReference type="NCBI Taxonomy" id="7038"/>
    <lineage>
        <taxon>Eukaryota</taxon>
        <taxon>Metazoa</taxon>
        <taxon>Ecdysozoa</taxon>
        <taxon>Arthropoda</taxon>
        <taxon>Hexapoda</taxon>
        <taxon>Insecta</taxon>
        <taxon>Pterygota</taxon>
        <taxon>Neoptera</taxon>
        <taxon>Paraneoptera</taxon>
        <taxon>Hemiptera</taxon>
        <taxon>Sternorrhyncha</taxon>
        <taxon>Aleyrodoidea</taxon>
        <taxon>Aleyrodidae</taxon>
        <taxon>Aleyrodinae</taxon>
        <taxon>Bemisia</taxon>
    </lineage>
</organism>
<dbReference type="EMBL" id="OU963865">
    <property type="protein sequence ID" value="CAH0389618.1"/>
    <property type="molecule type" value="Genomic_DNA"/>
</dbReference>
<proteinExistence type="predicted"/>
<dbReference type="InterPro" id="IPR036273">
    <property type="entry name" value="CRAL/TRIO_N_dom_sf"/>
</dbReference>
<dbReference type="InterPro" id="IPR036865">
    <property type="entry name" value="CRAL-TRIO_dom_sf"/>
</dbReference>
<keyword evidence="3" id="KW-1185">Reference proteome</keyword>
<dbReference type="KEGG" id="btab:109031719"/>
<dbReference type="PANTHER" id="PTHR10174">
    <property type="entry name" value="ALPHA-TOCOPHEROL TRANSFER PROTEIN-RELATED"/>
    <property type="match status" value="1"/>
</dbReference>
<dbReference type="PANTHER" id="PTHR10174:SF224">
    <property type="entry name" value="RETINOL-BINDING PROTEIN PINTA"/>
    <property type="match status" value="1"/>
</dbReference>
<dbReference type="GO" id="GO:0016020">
    <property type="term" value="C:membrane"/>
    <property type="evidence" value="ECO:0007669"/>
    <property type="project" value="TreeGrafter"/>
</dbReference>
<dbReference type="Proteomes" id="UP001152759">
    <property type="component" value="Chromosome 4"/>
</dbReference>
<dbReference type="PROSITE" id="PS50191">
    <property type="entry name" value="CRAL_TRIO"/>
    <property type="match status" value="1"/>
</dbReference>
<dbReference type="SMART" id="SM01100">
    <property type="entry name" value="CRAL_TRIO_N"/>
    <property type="match status" value="1"/>
</dbReference>
<dbReference type="Gene3D" id="1.10.8.20">
    <property type="entry name" value="N-terminal domain of phosphatidylinositol transfer protein sec14p"/>
    <property type="match status" value="1"/>
</dbReference>
<evidence type="ECO:0000313" key="2">
    <source>
        <dbReference type="EMBL" id="CAH0389618.1"/>
    </source>
</evidence>
<dbReference type="Pfam" id="PF00650">
    <property type="entry name" value="CRAL_TRIO"/>
    <property type="match status" value="1"/>
</dbReference>
<accession>A0A9P0AE36</accession>
<dbReference type="SUPFAM" id="SSF46938">
    <property type="entry name" value="CRAL/TRIO N-terminal domain"/>
    <property type="match status" value="1"/>
</dbReference>
<dbReference type="InterPro" id="IPR001251">
    <property type="entry name" value="CRAL-TRIO_dom"/>
</dbReference>